<evidence type="ECO:0000313" key="1">
    <source>
        <dbReference type="EMBL" id="RCX12193.1"/>
    </source>
</evidence>
<dbReference type="Proteomes" id="UP000253034">
    <property type="component" value="Unassembled WGS sequence"/>
</dbReference>
<gene>
    <name evidence="1" type="ORF">DFR58_1233</name>
</gene>
<dbReference type="Pfam" id="PF04294">
    <property type="entry name" value="VanW"/>
    <property type="match status" value="1"/>
</dbReference>
<sequence>MKRKLFCEISPVTYKISVYKCLLIRIIKNLFIKGKFAKTFLEDKLPYTIYKHKSLIRRKLGNVDMHLQENKVGNLSLAVPKINGILIYPGKIFSFWELVGNLTSRKGYKEGLVISNGRAASGVGGGMCQLTNLIHWMVLHTPMKIIEHHHHDDIDLFQDFNRQIPFGTGTSIVYNYLDYRFINNTHRIYQLITYTTDEYLCGEMRSNSIQTEKYHIFVEDEHFEREGNDVFRCGKVYRSQIDVRSGSIIEKALLKSNHAKVMYDTSNL</sequence>
<evidence type="ECO:0000313" key="2">
    <source>
        <dbReference type="Proteomes" id="UP000253034"/>
    </source>
</evidence>
<protein>
    <submittedName>
        <fullName evidence="1">Vancomycin resistance protein VanW</fullName>
    </submittedName>
</protein>
<dbReference type="PANTHER" id="PTHR35788">
    <property type="entry name" value="EXPORTED PROTEIN-RELATED"/>
    <property type="match status" value="1"/>
</dbReference>
<reference evidence="1 2" key="1">
    <citation type="submission" date="2018-07" db="EMBL/GenBank/DDBJ databases">
        <title>Genomic Encyclopedia of Type Strains, Phase IV (KMG-IV): sequencing the most valuable type-strain genomes for metagenomic binning, comparative biology and taxonomic classification.</title>
        <authorList>
            <person name="Goeker M."/>
        </authorList>
    </citation>
    <scope>NUCLEOTIDE SEQUENCE [LARGE SCALE GENOMIC DNA]</scope>
    <source>
        <strain evidence="1 2">DSM 27016</strain>
    </source>
</reference>
<dbReference type="PANTHER" id="PTHR35788:SF1">
    <property type="entry name" value="EXPORTED PROTEIN"/>
    <property type="match status" value="1"/>
</dbReference>
<proteinExistence type="predicted"/>
<dbReference type="InterPro" id="IPR052913">
    <property type="entry name" value="Glycopeptide_resist_protein"/>
</dbReference>
<name>A0A369AT87_9FIRM</name>
<accession>A0A369AT87</accession>
<keyword evidence="2" id="KW-1185">Reference proteome</keyword>
<dbReference type="OrthoDB" id="9797191at2"/>
<dbReference type="EMBL" id="QPJT01000023">
    <property type="protein sequence ID" value="RCX12193.1"/>
    <property type="molecule type" value="Genomic_DNA"/>
</dbReference>
<organism evidence="1 2">
    <name type="scientific">Anaerobacterium chartisolvens</name>
    <dbReference type="NCBI Taxonomy" id="1297424"/>
    <lineage>
        <taxon>Bacteria</taxon>
        <taxon>Bacillati</taxon>
        <taxon>Bacillota</taxon>
        <taxon>Clostridia</taxon>
        <taxon>Eubacteriales</taxon>
        <taxon>Oscillospiraceae</taxon>
        <taxon>Anaerobacterium</taxon>
    </lineage>
</organism>
<dbReference type="RefSeq" id="WP_114299015.1">
    <property type="nucleotide sequence ID" value="NZ_QPJT01000023.1"/>
</dbReference>
<dbReference type="InterPro" id="IPR007391">
    <property type="entry name" value="Vancomycin_resist_VanW"/>
</dbReference>
<comment type="caution">
    <text evidence="1">The sequence shown here is derived from an EMBL/GenBank/DDBJ whole genome shotgun (WGS) entry which is preliminary data.</text>
</comment>
<dbReference type="AlphaFoldDB" id="A0A369AT87"/>